<protein>
    <recommendedName>
        <fullName evidence="4">DUF3308 domain-containing protein</fullName>
    </recommendedName>
</protein>
<dbReference type="AlphaFoldDB" id="A0A1D3UCB5"/>
<dbReference type="OrthoDB" id="5505971at2"/>
<feature type="chain" id="PRO_5009841149" description="DUF3308 domain-containing protein" evidence="1">
    <location>
        <begin position="21"/>
        <end position="323"/>
    </location>
</feature>
<dbReference type="EMBL" id="FMMM01000012">
    <property type="protein sequence ID" value="SCQ17794.1"/>
    <property type="molecule type" value="Genomic_DNA"/>
</dbReference>
<feature type="signal peptide" evidence="1">
    <location>
        <begin position="1"/>
        <end position="20"/>
    </location>
</feature>
<name>A0A1D3UCB5_TANFO</name>
<organism evidence="2 3">
    <name type="scientific">Tannerella forsythia</name>
    <name type="common">Bacteroides forsythus</name>
    <dbReference type="NCBI Taxonomy" id="28112"/>
    <lineage>
        <taxon>Bacteria</taxon>
        <taxon>Pseudomonadati</taxon>
        <taxon>Bacteroidota</taxon>
        <taxon>Bacteroidia</taxon>
        <taxon>Bacteroidales</taxon>
        <taxon>Tannerellaceae</taxon>
        <taxon>Tannerella</taxon>
    </lineage>
</organism>
<sequence length="323" mass="35429" precursor="true">MKTICSIMLAFALMCGQAFSQVETERKAGFQFGLFPPLSTNGLHSYRYTNDVSLNLLVGLSKNENVLTVGGLANVVTNEANGFQLAGLVNIAGKESRGVQFAGLANTSKHHAGFQFAGVINVSGDVKGMQWAGLVNKARNVIGVQWAGLINIAENSDYPIGLINLIRHGEKSIAITYNETGSVVTTFRSGGRFLYGIVGIGYNHKTSGRSYVTEAGFGAHIYCLSRIRIHNELKLSCFGYSNNPLIIENDHLRHTVFHISYSVLPAIRLSPHFELFGGPSLCYMNAGKTNERLVSYRNLWQHTGISRSQQIYIGYQAGIHYIF</sequence>
<reference evidence="2 3" key="1">
    <citation type="submission" date="2016-09" db="EMBL/GenBank/DDBJ databases">
        <authorList>
            <person name="Capua I."/>
            <person name="De Benedictis P."/>
            <person name="Joannis T."/>
            <person name="Lombin L.H."/>
            <person name="Cattoli G."/>
        </authorList>
    </citation>
    <scope>NUCLEOTIDE SEQUENCE [LARGE SCALE GENOMIC DNA]</scope>
    <source>
        <strain evidence="2 3">UB20</strain>
    </source>
</reference>
<accession>A0A1D3UCB5</accession>
<evidence type="ECO:0000313" key="2">
    <source>
        <dbReference type="EMBL" id="SCQ17794.1"/>
    </source>
</evidence>
<evidence type="ECO:0000256" key="1">
    <source>
        <dbReference type="SAM" id="SignalP"/>
    </source>
</evidence>
<proteinExistence type="predicted"/>
<dbReference type="GeneID" id="34757573"/>
<dbReference type="RefSeq" id="WP_041590514.1">
    <property type="nucleotide sequence ID" value="NZ_CALHNL010000062.1"/>
</dbReference>
<evidence type="ECO:0000313" key="3">
    <source>
        <dbReference type="Proteomes" id="UP000182057"/>
    </source>
</evidence>
<gene>
    <name evidence="2" type="ORF">TFUB20_00126</name>
</gene>
<evidence type="ECO:0008006" key="4">
    <source>
        <dbReference type="Google" id="ProtNLM"/>
    </source>
</evidence>
<keyword evidence="1" id="KW-0732">Signal</keyword>
<dbReference type="Proteomes" id="UP000182057">
    <property type="component" value="Unassembled WGS sequence"/>
</dbReference>